<proteinExistence type="predicted"/>
<evidence type="ECO:0000256" key="1">
    <source>
        <dbReference type="ARBA" id="ARBA00004196"/>
    </source>
</evidence>
<evidence type="ECO:0000256" key="2">
    <source>
        <dbReference type="ARBA" id="ARBA00022748"/>
    </source>
</evidence>
<protein>
    <submittedName>
        <fullName evidence="6">Unannotated protein</fullName>
    </submittedName>
</protein>
<reference evidence="6" key="1">
    <citation type="submission" date="2020-05" db="EMBL/GenBank/DDBJ databases">
        <authorList>
            <person name="Chiriac C."/>
            <person name="Salcher M."/>
            <person name="Ghai R."/>
            <person name="Kavagutti S V."/>
        </authorList>
    </citation>
    <scope>NUCLEOTIDE SEQUENCE</scope>
</reference>
<feature type="domain" description="Thioredoxin" evidence="5">
    <location>
        <begin position="28"/>
        <end position="184"/>
    </location>
</feature>
<dbReference type="InterPro" id="IPR050553">
    <property type="entry name" value="Thioredoxin_ResA/DsbE_sf"/>
</dbReference>
<evidence type="ECO:0000259" key="5">
    <source>
        <dbReference type="PROSITE" id="PS51352"/>
    </source>
</evidence>
<comment type="subcellular location">
    <subcellularLocation>
        <location evidence="1">Cell envelope</location>
    </subcellularLocation>
</comment>
<dbReference type="AlphaFoldDB" id="A0A6J6VU02"/>
<dbReference type="Gene3D" id="3.40.30.10">
    <property type="entry name" value="Glutaredoxin"/>
    <property type="match status" value="1"/>
</dbReference>
<keyword evidence="4" id="KW-0676">Redox-active center</keyword>
<dbReference type="SUPFAM" id="SSF52833">
    <property type="entry name" value="Thioredoxin-like"/>
    <property type="match status" value="1"/>
</dbReference>
<dbReference type="InterPro" id="IPR013740">
    <property type="entry name" value="Redoxin"/>
</dbReference>
<sequence length="184" mass="19394">MVWGGAAAPHGLGATFNTMIRMPRRAAAVLVATAMAIAACTGSGGDRTADKKLITTPYELLDGGTSTLTTLAGQPVLVNFFAKWCAPCVAEMPALEQLHQEYADRVTFIGFSTQESPEDARALIALTKVSYPIARDPDGQLSLAFGAIGMPFTALLRSDGSIAARHTGALTADSLRDMIDKAFF</sequence>
<dbReference type="Pfam" id="PF08534">
    <property type="entry name" value="Redoxin"/>
    <property type="match status" value="1"/>
</dbReference>
<dbReference type="GO" id="GO:0017004">
    <property type="term" value="P:cytochrome complex assembly"/>
    <property type="evidence" value="ECO:0007669"/>
    <property type="project" value="UniProtKB-KW"/>
</dbReference>
<dbReference type="PANTHER" id="PTHR42852:SF6">
    <property type="entry name" value="THIOL:DISULFIDE INTERCHANGE PROTEIN DSBE"/>
    <property type="match status" value="1"/>
</dbReference>
<dbReference type="EMBL" id="CAEZYR010000229">
    <property type="protein sequence ID" value="CAB4776001.1"/>
    <property type="molecule type" value="Genomic_DNA"/>
</dbReference>
<dbReference type="GO" id="GO:0016491">
    <property type="term" value="F:oxidoreductase activity"/>
    <property type="evidence" value="ECO:0007669"/>
    <property type="project" value="InterPro"/>
</dbReference>
<evidence type="ECO:0000313" key="6">
    <source>
        <dbReference type="EMBL" id="CAB4776001.1"/>
    </source>
</evidence>
<evidence type="ECO:0000256" key="4">
    <source>
        <dbReference type="ARBA" id="ARBA00023284"/>
    </source>
</evidence>
<dbReference type="InterPro" id="IPR017937">
    <property type="entry name" value="Thioredoxin_CS"/>
</dbReference>
<dbReference type="PROSITE" id="PS00194">
    <property type="entry name" value="THIOREDOXIN_1"/>
    <property type="match status" value="1"/>
</dbReference>
<dbReference type="PANTHER" id="PTHR42852">
    <property type="entry name" value="THIOL:DISULFIDE INTERCHANGE PROTEIN DSBE"/>
    <property type="match status" value="1"/>
</dbReference>
<dbReference type="InterPro" id="IPR036249">
    <property type="entry name" value="Thioredoxin-like_sf"/>
</dbReference>
<accession>A0A6J6VU02</accession>
<organism evidence="6">
    <name type="scientific">freshwater metagenome</name>
    <dbReference type="NCBI Taxonomy" id="449393"/>
    <lineage>
        <taxon>unclassified sequences</taxon>
        <taxon>metagenomes</taxon>
        <taxon>ecological metagenomes</taxon>
    </lineage>
</organism>
<dbReference type="CDD" id="cd02966">
    <property type="entry name" value="TlpA_like_family"/>
    <property type="match status" value="1"/>
</dbReference>
<name>A0A6J6VU02_9ZZZZ</name>
<evidence type="ECO:0000256" key="3">
    <source>
        <dbReference type="ARBA" id="ARBA00023157"/>
    </source>
</evidence>
<dbReference type="InterPro" id="IPR013766">
    <property type="entry name" value="Thioredoxin_domain"/>
</dbReference>
<keyword evidence="3" id="KW-1015">Disulfide bond</keyword>
<gene>
    <name evidence="6" type="ORF">UFOPK2754_03367</name>
</gene>
<dbReference type="PROSITE" id="PS51352">
    <property type="entry name" value="THIOREDOXIN_2"/>
    <property type="match status" value="1"/>
</dbReference>
<dbReference type="GO" id="GO:0030313">
    <property type="term" value="C:cell envelope"/>
    <property type="evidence" value="ECO:0007669"/>
    <property type="project" value="UniProtKB-SubCell"/>
</dbReference>
<keyword evidence="2" id="KW-0201">Cytochrome c-type biogenesis</keyword>